<protein>
    <recommendedName>
        <fullName evidence="3">Tetratricopeptide repeat protein</fullName>
    </recommendedName>
</protein>
<accession>A0A8J7S6P9</accession>
<comment type="caution">
    <text evidence="1">The sequence shown here is derived from an EMBL/GenBank/DDBJ whole genome shotgun (WGS) entry which is preliminary data.</text>
</comment>
<gene>
    <name evidence="1" type="ORF">JFN93_17705</name>
</gene>
<dbReference type="InterPro" id="IPR011990">
    <property type="entry name" value="TPR-like_helical_dom_sf"/>
</dbReference>
<organism evidence="1 2">
    <name type="scientific">Geomesophilobacter sediminis</name>
    <dbReference type="NCBI Taxonomy" id="2798584"/>
    <lineage>
        <taxon>Bacteria</taxon>
        <taxon>Pseudomonadati</taxon>
        <taxon>Thermodesulfobacteriota</taxon>
        <taxon>Desulfuromonadia</taxon>
        <taxon>Geobacterales</taxon>
        <taxon>Geobacteraceae</taxon>
        <taxon>Geomesophilobacter</taxon>
    </lineage>
</organism>
<reference evidence="1" key="1">
    <citation type="submission" date="2020-12" db="EMBL/GenBank/DDBJ databases">
        <title>Geomonas sp. Red875, isolated from river sediment.</title>
        <authorList>
            <person name="Xu Z."/>
            <person name="Zhang Z."/>
            <person name="Masuda Y."/>
            <person name="Itoh H."/>
            <person name="Senoo K."/>
        </authorList>
    </citation>
    <scope>NUCLEOTIDE SEQUENCE</scope>
    <source>
        <strain evidence="1">Red875</strain>
    </source>
</reference>
<sequence length="541" mass="59119">MSTTDEVREKARGLHRVIGSVWLAQLGGSHRVTNTNIARALEAFHHLVSAGDGGRVQTVAVELLAGNLEWARHRIERYSFHLYDTNAPISKQREALEYWVVLEPDNNKLHCFLGQCWQKEEGTGSQKALDCFKEACRLREDYPPNWANLGKALLARGRDGAVDFLQRLERVEKDCPQAIDGHVRAIQANCYKLAGKDVEAAALRMERIRGGSLDAIFYNDEARARLAAGNPSGALEILDLADKTGCADEFTAGIRYTIFQQTDPAQAATLRMERINAGSQSTIFYFQEAKARLDAGSPFGALDILDLADKNGCSDDFTISLRCKVLQQTDPAQAAALRMELIRAGSRNTVIYVQEAKVRLDANNRSGALEILDLADKNGCENDFTAAMRGTILQQTDPAQAAALRVERIVAGSRNAAFYTDEAKARLEAGNPSGALEILDLAEKNGCADDITRSVQGAVLQQIDPEKAAAFRMEIIDAGTQNAAIYAQEARARLTSGNPSGALEILDRAENTGCGGDFITTIRGAILQGRQADREDSRTEY</sequence>
<keyword evidence="2" id="KW-1185">Reference proteome</keyword>
<dbReference type="EMBL" id="JAEMHM010000015">
    <property type="protein sequence ID" value="MBJ6726551.1"/>
    <property type="molecule type" value="Genomic_DNA"/>
</dbReference>
<dbReference type="SUPFAM" id="SSF48452">
    <property type="entry name" value="TPR-like"/>
    <property type="match status" value="1"/>
</dbReference>
<dbReference type="AlphaFoldDB" id="A0A8J7S6P9"/>
<evidence type="ECO:0000313" key="2">
    <source>
        <dbReference type="Proteomes" id="UP000636888"/>
    </source>
</evidence>
<proteinExistence type="predicted"/>
<dbReference type="Gene3D" id="1.25.40.10">
    <property type="entry name" value="Tetratricopeptide repeat domain"/>
    <property type="match status" value="2"/>
</dbReference>
<dbReference type="RefSeq" id="WP_199385462.1">
    <property type="nucleotide sequence ID" value="NZ_JAEMHM010000015.1"/>
</dbReference>
<evidence type="ECO:0008006" key="3">
    <source>
        <dbReference type="Google" id="ProtNLM"/>
    </source>
</evidence>
<name>A0A8J7S6P9_9BACT</name>
<evidence type="ECO:0000313" key="1">
    <source>
        <dbReference type="EMBL" id="MBJ6726551.1"/>
    </source>
</evidence>
<dbReference type="Proteomes" id="UP000636888">
    <property type="component" value="Unassembled WGS sequence"/>
</dbReference>